<dbReference type="AlphaFoldDB" id="A0A149QRZ2"/>
<evidence type="ECO:0000256" key="3">
    <source>
        <dbReference type="PROSITE-ProRule" id="PRU00546"/>
    </source>
</evidence>
<keyword evidence="3" id="KW-0479">Metal-binding</keyword>
<dbReference type="InterPro" id="IPR002939">
    <property type="entry name" value="DnaJ_C"/>
</dbReference>
<dbReference type="GO" id="GO:0042026">
    <property type="term" value="P:protein refolding"/>
    <property type="evidence" value="ECO:0007669"/>
    <property type="project" value="TreeGrafter"/>
</dbReference>
<dbReference type="Gene3D" id="2.60.260.20">
    <property type="entry name" value="Urease metallochaperone UreE, N-terminal domain"/>
    <property type="match status" value="2"/>
</dbReference>
<keyword evidence="2" id="KW-0346">Stress response</keyword>
<keyword evidence="3" id="KW-0862">Zinc</keyword>
<proteinExistence type="predicted"/>
<evidence type="ECO:0000256" key="2">
    <source>
        <dbReference type="ARBA" id="ARBA00023016"/>
    </source>
</evidence>
<accession>A0A149QRZ2</accession>
<comment type="caution">
    <text evidence="5">The sequence shown here is derived from an EMBL/GenBank/DDBJ whole genome shotgun (WGS) entry which is preliminary data.</text>
</comment>
<dbReference type="SUPFAM" id="SSF57938">
    <property type="entry name" value="DnaJ/Hsp40 cysteine-rich domain"/>
    <property type="match status" value="1"/>
</dbReference>
<keyword evidence="1" id="KW-0235">DNA replication</keyword>
<dbReference type="Pfam" id="PF01556">
    <property type="entry name" value="DnaJ_C"/>
    <property type="match status" value="1"/>
</dbReference>
<dbReference type="PANTHER" id="PTHR43096:SF10">
    <property type="entry name" value="CHAPERONE PROTEIN DNAJ A6, CHLOROPLASTIC"/>
    <property type="match status" value="1"/>
</dbReference>
<dbReference type="GO" id="GO:0008270">
    <property type="term" value="F:zinc ion binding"/>
    <property type="evidence" value="ECO:0007669"/>
    <property type="project" value="UniProtKB-KW"/>
</dbReference>
<name>A0A149QRZ2_9PROT</name>
<dbReference type="Proteomes" id="UP000075573">
    <property type="component" value="Unassembled WGS sequence"/>
</dbReference>
<dbReference type="EMBL" id="LHZB01000118">
    <property type="protein sequence ID" value="KXV00095.1"/>
    <property type="molecule type" value="Genomic_DNA"/>
</dbReference>
<evidence type="ECO:0000313" key="6">
    <source>
        <dbReference type="Proteomes" id="UP000075573"/>
    </source>
</evidence>
<dbReference type="SUPFAM" id="SSF49493">
    <property type="entry name" value="HSP40/DnaJ peptide-binding domain"/>
    <property type="match status" value="1"/>
</dbReference>
<feature type="zinc finger region" description="CR-type" evidence="3">
    <location>
        <begin position="87"/>
        <end position="162"/>
    </location>
</feature>
<evidence type="ECO:0000256" key="1">
    <source>
        <dbReference type="ARBA" id="ARBA00022705"/>
    </source>
</evidence>
<dbReference type="InterPro" id="IPR036410">
    <property type="entry name" value="HSP_DnaJ_Cys-rich_dom_sf"/>
</dbReference>
<dbReference type="PATRIC" id="fig|442.7.peg.3381"/>
<evidence type="ECO:0000259" key="4">
    <source>
        <dbReference type="PROSITE" id="PS51188"/>
    </source>
</evidence>
<organism evidence="5 6">
    <name type="scientific">Gluconobacter potus</name>
    <dbReference type="NCBI Taxonomy" id="2724927"/>
    <lineage>
        <taxon>Bacteria</taxon>
        <taxon>Pseudomonadati</taxon>
        <taxon>Pseudomonadota</taxon>
        <taxon>Alphaproteobacteria</taxon>
        <taxon>Acetobacterales</taxon>
        <taxon>Acetobacteraceae</taxon>
        <taxon>Gluconobacter</taxon>
    </lineage>
</organism>
<dbReference type="GO" id="GO:0031072">
    <property type="term" value="F:heat shock protein binding"/>
    <property type="evidence" value="ECO:0007669"/>
    <property type="project" value="InterPro"/>
</dbReference>
<dbReference type="PROSITE" id="PS51188">
    <property type="entry name" value="ZF_CR"/>
    <property type="match status" value="1"/>
</dbReference>
<dbReference type="Gene3D" id="2.10.230.10">
    <property type="entry name" value="Heat shock protein DnaJ, cysteine-rich domain"/>
    <property type="match status" value="1"/>
</dbReference>
<feature type="domain" description="CR-type" evidence="4">
    <location>
        <begin position="87"/>
        <end position="162"/>
    </location>
</feature>
<dbReference type="InterPro" id="IPR008971">
    <property type="entry name" value="HSP40/DnaJ_pept-bd"/>
</dbReference>
<dbReference type="PANTHER" id="PTHR43096">
    <property type="entry name" value="DNAJ HOMOLOG 1, MITOCHONDRIAL-RELATED"/>
    <property type="match status" value="1"/>
</dbReference>
<sequence length="303" mass="32838">MSGKHHEHSVMTRIPGYQEAMPDDVAMRLVRRHLAAHHPDRNNGEEGPLFQLCLEAMKYLREGRKREAGRPEGVAALTVSLQDVLSLRCVPMDASSFRACSRCGGSGIDPVRDDCPHCEGEGRVMKTSHGRSMLVSCRHCRGTGEVTIPCAVCHGRHTAPGQDTVTLKAGTRDGDIISSSSGRAVRIGVQMPPGVTVEDDDLFITLRTPYATFVRGGSVVFTAPDGEQGMLVLEKGTPDGLIRRLKRRGLPLYGGRGRGDLVVQLLVRIPGAEASESLEPLHFMKHALDIAHIGKSKTRKLAG</sequence>
<dbReference type="GO" id="GO:0005737">
    <property type="term" value="C:cytoplasm"/>
    <property type="evidence" value="ECO:0007669"/>
    <property type="project" value="TreeGrafter"/>
</dbReference>
<protein>
    <recommendedName>
        <fullName evidence="4">CR-type domain-containing protein</fullName>
    </recommendedName>
</protein>
<reference evidence="5 6" key="1">
    <citation type="submission" date="2015-06" db="EMBL/GenBank/DDBJ databases">
        <title>Improved classification and identification of acetic acid bacteria using matrix-assisted laser desorption/ionization time-of-flight mass spectrometry; Gluconobacter nephelii and Gluconobacter uchimurae are later heterotypic synonyms of Gluconobacter japonicus and Gluconobacter oxydans, respectively.</title>
        <authorList>
            <person name="Li L."/>
            <person name="Cleenwerck I."/>
            <person name="De Vuyst L."/>
            <person name="Vandamme P."/>
        </authorList>
    </citation>
    <scope>NUCLEOTIDE SEQUENCE [LARGE SCALE GENOMIC DNA]</scope>
    <source>
        <strain evidence="5 6">LMG 1764</strain>
    </source>
</reference>
<dbReference type="InterPro" id="IPR001305">
    <property type="entry name" value="HSP_DnaJ_Cys-rich_dom"/>
</dbReference>
<evidence type="ECO:0000313" key="5">
    <source>
        <dbReference type="EMBL" id="KXV00095.1"/>
    </source>
</evidence>
<dbReference type="GO" id="GO:0051082">
    <property type="term" value="F:unfolded protein binding"/>
    <property type="evidence" value="ECO:0007669"/>
    <property type="project" value="InterPro"/>
</dbReference>
<dbReference type="GO" id="GO:0006260">
    <property type="term" value="P:DNA replication"/>
    <property type="evidence" value="ECO:0007669"/>
    <property type="project" value="UniProtKB-KW"/>
</dbReference>
<dbReference type="CDD" id="cd10719">
    <property type="entry name" value="DnaJ_zf"/>
    <property type="match status" value="1"/>
</dbReference>
<keyword evidence="3" id="KW-0863">Zinc-finger</keyword>
<gene>
    <name evidence="5" type="ORF">AD929_12795</name>
</gene>